<gene>
    <name evidence="6" type="ORF">HIBIKMCM_00021</name>
</gene>
<organism evidence="6 7">
    <name type="scientific">Ralstonia phage BOESR1</name>
    <dbReference type="NCBI Taxonomy" id="3034917"/>
    <lineage>
        <taxon>Viruses</taxon>
        <taxon>Duplodnaviria</taxon>
        <taxon>Heunggongvirae</taxon>
        <taxon>Uroviricota</taxon>
        <taxon>Caudoviricetes</taxon>
        <taxon>Autographivirales</taxon>
        <taxon>Autographivirales incertae sedis</taxon>
        <taxon>Boesrvirus</taxon>
        <taxon>Boesrvirus BOESR1</taxon>
    </lineage>
</organism>
<proteinExistence type="inferred from homology"/>
<dbReference type="GO" id="GO:0008270">
    <property type="term" value="F:zinc ion binding"/>
    <property type="evidence" value="ECO:0007669"/>
    <property type="project" value="InterPro"/>
</dbReference>
<evidence type="ECO:0000256" key="2">
    <source>
        <dbReference type="ARBA" id="ARBA00022529"/>
    </source>
</evidence>
<dbReference type="CDD" id="cd06583">
    <property type="entry name" value="PGRP"/>
    <property type="match status" value="1"/>
</dbReference>
<dbReference type="EMBL" id="OR367448">
    <property type="protein sequence ID" value="WLW40588.1"/>
    <property type="molecule type" value="Genomic_DNA"/>
</dbReference>
<keyword evidence="2" id="KW-0929">Antimicrobial</keyword>
<protein>
    <submittedName>
        <fullName evidence="6">Amidase</fullName>
    </submittedName>
</protein>
<evidence type="ECO:0000256" key="1">
    <source>
        <dbReference type="ARBA" id="ARBA00007553"/>
    </source>
</evidence>
<evidence type="ECO:0000259" key="5">
    <source>
        <dbReference type="SMART" id="SM00701"/>
    </source>
</evidence>
<evidence type="ECO:0000313" key="7">
    <source>
        <dbReference type="Proteomes" id="UP001182455"/>
    </source>
</evidence>
<feature type="domain" description="N-acetylmuramoyl-L-alanine amidase" evidence="4">
    <location>
        <begin position="2"/>
        <end position="137"/>
    </location>
</feature>
<comment type="similarity">
    <text evidence="1">Belongs to the N-acetylmuramoyl-L-alanine amidase 2 family.</text>
</comment>
<dbReference type="InterPro" id="IPR002502">
    <property type="entry name" value="Amidase_domain"/>
</dbReference>
<dbReference type="GO" id="GO:0009253">
    <property type="term" value="P:peptidoglycan catabolic process"/>
    <property type="evidence" value="ECO:0007669"/>
    <property type="project" value="InterPro"/>
</dbReference>
<evidence type="ECO:0000256" key="3">
    <source>
        <dbReference type="ARBA" id="ARBA00022638"/>
    </source>
</evidence>
<keyword evidence="3" id="KW-0081">Bacteriolytic enzyme</keyword>
<name>A0AA50IHB8_9CAUD</name>
<feature type="domain" description="Peptidoglycan recognition protein family" evidence="5">
    <location>
        <begin position="5"/>
        <end position="127"/>
    </location>
</feature>
<dbReference type="InterPro" id="IPR006619">
    <property type="entry name" value="PGRP_domain_met/bac"/>
</dbReference>
<dbReference type="SMART" id="SM00644">
    <property type="entry name" value="Ami_2"/>
    <property type="match status" value="1"/>
</dbReference>
<dbReference type="InterPro" id="IPR036505">
    <property type="entry name" value="Amidase/PGRP_sf"/>
</dbReference>
<keyword evidence="7" id="KW-1185">Reference proteome</keyword>
<dbReference type="SUPFAM" id="SSF55846">
    <property type="entry name" value="N-acetylmuramoyl-L-alanine amidase-like"/>
    <property type="match status" value="1"/>
</dbReference>
<dbReference type="PANTHER" id="PTHR11022:SF41">
    <property type="entry name" value="PEPTIDOGLYCAN-RECOGNITION PROTEIN LC-RELATED"/>
    <property type="match status" value="1"/>
</dbReference>
<dbReference type="InterPro" id="IPR015510">
    <property type="entry name" value="PGRP"/>
</dbReference>
<dbReference type="Proteomes" id="UP001182455">
    <property type="component" value="Segment"/>
</dbReference>
<reference evidence="6" key="1">
    <citation type="submission" date="2023-07" db="EMBL/GenBank/DDBJ databases">
        <title>First report of Ralstonia pseudosolanacearum infecting Boesenbergia rotunda from Thailand.</title>
        <authorList>
            <person name="Carroll S."/>
            <person name="McGreig S."/>
            <person name="Bryning A."/>
            <person name="Vicente J.G."/>
            <person name="Aspin A."/>
        </authorList>
    </citation>
    <scope>NUCLEOTIDE SEQUENCE</scope>
</reference>
<dbReference type="GO" id="GO:0042742">
    <property type="term" value="P:defense response to bacterium"/>
    <property type="evidence" value="ECO:0007669"/>
    <property type="project" value="UniProtKB-KW"/>
</dbReference>
<dbReference type="Pfam" id="PF01510">
    <property type="entry name" value="Amidase_2"/>
    <property type="match status" value="1"/>
</dbReference>
<dbReference type="GO" id="GO:0001897">
    <property type="term" value="P:symbiont-mediated cytolysis of host cell"/>
    <property type="evidence" value="ECO:0007669"/>
    <property type="project" value="UniProtKB-ARBA"/>
</dbReference>
<dbReference type="GO" id="GO:0008745">
    <property type="term" value="F:N-acetylmuramoyl-L-alanine amidase activity"/>
    <property type="evidence" value="ECO:0007669"/>
    <property type="project" value="InterPro"/>
</dbReference>
<dbReference type="Gene3D" id="3.40.80.10">
    <property type="entry name" value="Peptidoglycan recognition protein-like"/>
    <property type="match status" value="1"/>
</dbReference>
<evidence type="ECO:0000313" key="6">
    <source>
        <dbReference type="EMBL" id="WLW40588.1"/>
    </source>
</evidence>
<dbReference type="PANTHER" id="PTHR11022">
    <property type="entry name" value="PEPTIDOGLYCAN RECOGNITION PROTEIN"/>
    <property type="match status" value="1"/>
</dbReference>
<evidence type="ECO:0000259" key="4">
    <source>
        <dbReference type="SMART" id="SM00644"/>
    </source>
</evidence>
<accession>A0AA50IHB8</accession>
<sequence length="149" mass="16495">MTYDAKTKSRTETKYIVVHCADSKPSMDIGAAEIDRWHRARGWACIGYNRVIKRDGTIEQGRPDDQIGAHVEGYNSVSIGICLVGGLKQDGSGPENNFTVAQMNSLKVLLVELRKRYPKAIILGHYEFPGVKKTCPNFPASKWAKDAGL</sequence>
<dbReference type="SMART" id="SM00701">
    <property type="entry name" value="PGRP"/>
    <property type="match status" value="1"/>
</dbReference>